<dbReference type="RefSeq" id="WP_115856886.1">
    <property type="nucleotide sequence ID" value="NZ_CAJUZR010000041.1"/>
</dbReference>
<accession>A0A3E0ILA9</accession>
<dbReference type="EMBL" id="QKYD01000125">
    <property type="protein sequence ID" value="REI20500.1"/>
    <property type="molecule type" value="Genomic_DNA"/>
</dbReference>
<proteinExistence type="predicted"/>
<evidence type="ECO:0000313" key="4">
    <source>
        <dbReference type="Proteomes" id="UP000256562"/>
    </source>
</evidence>
<sequence length="133" mass="15674">MIIDIKDLEIEMIKEKVKTPKGLRFLLENYSVNDVGKANIKVFAYSGLIYNKGVTSKKAEDKLMTFLCYALFEDQELFEEKYKVEYREVIYDVLDILTIYYKRARDYKKDADNAVIAKIFNYKNILKSKGELQ</sequence>
<dbReference type="EMBL" id="QKXQ01000627">
    <property type="protein sequence ID" value="REH90215.1"/>
    <property type="molecule type" value="Genomic_DNA"/>
</dbReference>
<dbReference type="Proteomes" id="UP000256562">
    <property type="component" value="Unassembled WGS sequence"/>
</dbReference>
<evidence type="ECO:0000313" key="1">
    <source>
        <dbReference type="EMBL" id="REH90215.1"/>
    </source>
</evidence>
<dbReference type="AlphaFoldDB" id="A0A3E0ILA9"/>
<evidence type="ECO:0000313" key="3">
    <source>
        <dbReference type="Proteomes" id="UP000256337"/>
    </source>
</evidence>
<name>A0A3E0ILA9_9STAP</name>
<evidence type="ECO:0000313" key="2">
    <source>
        <dbReference type="EMBL" id="REI20500.1"/>
    </source>
</evidence>
<organism evidence="1 4">
    <name type="scientific">Staphylococcus felis</name>
    <dbReference type="NCBI Taxonomy" id="46127"/>
    <lineage>
        <taxon>Bacteria</taxon>
        <taxon>Bacillati</taxon>
        <taxon>Bacillota</taxon>
        <taxon>Bacilli</taxon>
        <taxon>Bacillales</taxon>
        <taxon>Staphylococcaceae</taxon>
        <taxon>Staphylococcus</taxon>
    </lineage>
</organism>
<dbReference type="Proteomes" id="UP000256337">
    <property type="component" value="Unassembled WGS sequence"/>
</dbReference>
<protein>
    <submittedName>
        <fullName evidence="1">Uncharacterized protein</fullName>
    </submittedName>
</protein>
<gene>
    <name evidence="2" type="ORF">DOS76_08780</name>
    <name evidence="1" type="ORF">DOS83_12670</name>
</gene>
<reference evidence="3 4" key="1">
    <citation type="journal article" date="2018" name="Vet. Microbiol.">
        <title>Characterisation of Staphylococcus felis isolated from cats using whole genome sequencing.</title>
        <authorList>
            <person name="Worthing K."/>
            <person name="Pang S."/>
            <person name="Trott D.J."/>
            <person name="Abraham S."/>
            <person name="Coombs G.W."/>
            <person name="Jordan D."/>
            <person name="McIntyre L."/>
            <person name="Davies M.R."/>
            <person name="Norris J."/>
        </authorList>
    </citation>
    <scope>NUCLEOTIDE SEQUENCE [LARGE SCALE GENOMIC DNA]</scope>
    <source>
        <strain evidence="2 3">F25</strain>
        <strain evidence="1 4">F9</strain>
    </source>
</reference>
<comment type="caution">
    <text evidence="1">The sequence shown here is derived from an EMBL/GenBank/DDBJ whole genome shotgun (WGS) entry which is preliminary data.</text>
</comment>